<comment type="caution">
    <text evidence="3">The sequence shown here is derived from an EMBL/GenBank/DDBJ whole genome shotgun (WGS) entry which is preliminary data.</text>
</comment>
<gene>
    <name evidence="3" type="ORF">GZ085_14055</name>
</gene>
<dbReference type="InterPro" id="IPR009875">
    <property type="entry name" value="PilZ_domain"/>
</dbReference>
<feature type="domain" description="PilZ" evidence="2">
    <location>
        <begin position="15"/>
        <end position="117"/>
    </location>
</feature>
<dbReference type="EMBL" id="JAAFGW010000284">
    <property type="protein sequence ID" value="NDP49481.1"/>
    <property type="molecule type" value="Genomic_DNA"/>
</dbReference>
<sequence length="704" mass="77185">MMDNGTNTRNSGQDLRRDKRFEVSLAALISQPGHPDVACEIRDFCQGGLFLKFSHPEVAIASLGQRTDSAVEIVFTPNSNQNVQPFRILAKIKRMSPHGVGVVFDRQPIDALRALQKLRMAEHRQRITALPASGAHQLGEACTDLLNDTLLQAHDHLTGLLNDKLHTAAALASGIAEHNGLLSATHEFTNRAATVQTRFVHDVLDALKNSRSEQTTALNDTKNDGLALIDEAHFENWLAASSEVLRLEELFREQLDDIEPRIGQLFNFSCDRSNNPFGPAVITHAYRSVIEDVEVSNRARQVAYTTLREILTHELAPLYAELLVLLPVSQAEITHQQSTHSTPEQGAASTAPVSGSNTQAETAASSTSSIASPTSAPPTKGTLSRLTGSLLDFFRGAMPQAQNSVHSGSAPSQAMSSPGRPESSPSQPGNAAQRPIGTTTRPMMTPPGVAHSPVLQRLSAAGALPPNATPEMQRSVDMFGALFDTMQSERSIIEGTRPMFQQMESSLLRLAMDDPQFLSSPAHPAHKVLNTLDRISMAAGDDGKIADARLLRLMNRWTDRINAEADKNPGVFEEARTQLERVVKPLLNERAARVFRLQEMCEGRQRAEVAKLRILKDLLARMDERKVPNAVIELLNGGWRNVLLIAELRHGVDSQEAAEAWEVLQQLCAWLDPELIEFPVTAEIQGLLQRIDQSLTQVCADKFS</sequence>
<evidence type="ECO:0000313" key="4">
    <source>
        <dbReference type="Proteomes" id="UP000483432"/>
    </source>
</evidence>
<dbReference type="Proteomes" id="UP000483432">
    <property type="component" value="Unassembled WGS sequence"/>
</dbReference>
<feature type="non-terminal residue" evidence="3">
    <location>
        <position position="704"/>
    </location>
</feature>
<accession>A0A7C9TAY6</accession>
<feature type="compositionally biased region" description="Polar residues" evidence="1">
    <location>
        <begin position="335"/>
        <end position="355"/>
    </location>
</feature>
<organism evidence="3 4">
    <name type="scientific">Sulfuriferula multivorans</name>
    <dbReference type="NCBI Taxonomy" id="1559896"/>
    <lineage>
        <taxon>Bacteria</taxon>
        <taxon>Pseudomonadati</taxon>
        <taxon>Pseudomonadota</taxon>
        <taxon>Betaproteobacteria</taxon>
        <taxon>Nitrosomonadales</taxon>
        <taxon>Sulfuricellaceae</taxon>
        <taxon>Sulfuriferula</taxon>
    </lineage>
</organism>
<feature type="compositionally biased region" description="Low complexity" evidence="1">
    <location>
        <begin position="356"/>
        <end position="379"/>
    </location>
</feature>
<dbReference type="SUPFAM" id="SSF141371">
    <property type="entry name" value="PilZ domain-like"/>
    <property type="match status" value="1"/>
</dbReference>
<evidence type="ECO:0000313" key="3">
    <source>
        <dbReference type="EMBL" id="NDP49481.1"/>
    </source>
</evidence>
<feature type="compositionally biased region" description="Low complexity" evidence="1">
    <location>
        <begin position="434"/>
        <end position="448"/>
    </location>
</feature>
<dbReference type="AlphaFoldDB" id="A0A7C9TAY6"/>
<dbReference type="Pfam" id="PF07238">
    <property type="entry name" value="PilZ"/>
    <property type="match status" value="1"/>
</dbReference>
<proteinExistence type="predicted"/>
<feature type="region of interest" description="Disordered" evidence="1">
    <location>
        <begin position="335"/>
        <end position="384"/>
    </location>
</feature>
<dbReference type="Gene3D" id="2.40.10.220">
    <property type="entry name" value="predicted glycosyltransferase like domains"/>
    <property type="match status" value="1"/>
</dbReference>
<reference evidence="3 4" key="1">
    <citation type="submission" date="2019-09" db="EMBL/GenBank/DDBJ databases">
        <title>H2 Metabolism Revealed by Metagenomic Analysis in Subglacial Sediment of East Antarctica.</title>
        <authorList>
            <person name="Yang Z."/>
            <person name="Zhang Y."/>
            <person name="Lv Y."/>
            <person name="Yan W."/>
            <person name="Xiao X."/>
            <person name="Sun B."/>
            <person name="Ma H."/>
        </authorList>
    </citation>
    <scope>NUCLEOTIDE SEQUENCE [LARGE SCALE GENOMIC DNA]</scope>
    <source>
        <strain evidence="3">Bin2_2</strain>
    </source>
</reference>
<feature type="compositionally biased region" description="Polar residues" evidence="1">
    <location>
        <begin position="401"/>
        <end position="416"/>
    </location>
</feature>
<name>A0A7C9TAY6_9PROT</name>
<evidence type="ECO:0000256" key="1">
    <source>
        <dbReference type="SAM" id="MobiDB-lite"/>
    </source>
</evidence>
<feature type="region of interest" description="Disordered" evidence="1">
    <location>
        <begin position="401"/>
        <end position="450"/>
    </location>
</feature>
<dbReference type="GO" id="GO:0035438">
    <property type="term" value="F:cyclic-di-GMP binding"/>
    <property type="evidence" value="ECO:0007669"/>
    <property type="project" value="InterPro"/>
</dbReference>
<dbReference type="Pfam" id="PF07793">
    <property type="entry name" value="DUF1631"/>
    <property type="match status" value="1"/>
</dbReference>
<evidence type="ECO:0000259" key="2">
    <source>
        <dbReference type="Pfam" id="PF07238"/>
    </source>
</evidence>
<dbReference type="InterPro" id="IPR012434">
    <property type="entry name" value="DUF1631"/>
</dbReference>
<protein>
    <submittedName>
        <fullName evidence="3">DUF1631 family protein</fullName>
    </submittedName>
</protein>